<dbReference type="SUPFAM" id="SSF47413">
    <property type="entry name" value="lambda repressor-like DNA-binding domains"/>
    <property type="match status" value="1"/>
</dbReference>
<gene>
    <name evidence="2" type="ORF">H8730_12905</name>
</gene>
<sequence length="102" mass="11888">MEGQIIRERITELRISKGVSEYQMSLDLGQNRTYIQGISSGKALPSMDSFLKICDYFEITPSEFFEMDTKNPQLLHQIVDDLKNLSNDDLSHIQYIIKRMKQ</sequence>
<dbReference type="AlphaFoldDB" id="A0A926DW10"/>
<dbReference type="GO" id="GO:0003677">
    <property type="term" value="F:DNA binding"/>
    <property type="evidence" value="ECO:0007669"/>
    <property type="project" value="InterPro"/>
</dbReference>
<name>A0A926DW10_9FIRM</name>
<organism evidence="2 3">
    <name type="scientific">Bianquea renquensis</name>
    <dbReference type="NCBI Taxonomy" id="2763661"/>
    <lineage>
        <taxon>Bacteria</taxon>
        <taxon>Bacillati</taxon>
        <taxon>Bacillota</taxon>
        <taxon>Clostridia</taxon>
        <taxon>Eubacteriales</taxon>
        <taxon>Bianqueaceae</taxon>
        <taxon>Bianquea</taxon>
    </lineage>
</organism>
<dbReference type="Gene3D" id="1.10.260.40">
    <property type="entry name" value="lambda repressor-like DNA-binding domains"/>
    <property type="match status" value="1"/>
</dbReference>
<dbReference type="Proteomes" id="UP000657006">
    <property type="component" value="Unassembled WGS sequence"/>
</dbReference>
<evidence type="ECO:0000313" key="2">
    <source>
        <dbReference type="EMBL" id="MBC8544439.1"/>
    </source>
</evidence>
<comment type="caution">
    <text evidence="2">The sequence shown here is derived from an EMBL/GenBank/DDBJ whole genome shotgun (WGS) entry which is preliminary data.</text>
</comment>
<dbReference type="PROSITE" id="PS50943">
    <property type="entry name" value="HTH_CROC1"/>
    <property type="match status" value="1"/>
</dbReference>
<dbReference type="InterPro" id="IPR010982">
    <property type="entry name" value="Lambda_DNA-bd_dom_sf"/>
</dbReference>
<proteinExistence type="predicted"/>
<reference evidence="2" key="1">
    <citation type="submission" date="2020-08" db="EMBL/GenBank/DDBJ databases">
        <title>Genome public.</title>
        <authorList>
            <person name="Liu C."/>
            <person name="Sun Q."/>
        </authorList>
    </citation>
    <scope>NUCLEOTIDE SEQUENCE</scope>
    <source>
        <strain evidence="2">NSJ-32</strain>
    </source>
</reference>
<dbReference type="Pfam" id="PF13443">
    <property type="entry name" value="HTH_26"/>
    <property type="match status" value="1"/>
</dbReference>
<evidence type="ECO:0000259" key="1">
    <source>
        <dbReference type="PROSITE" id="PS50943"/>
    </source>
</evidence>
<keyword evidence="3" id="KW-1185">Reference proteome</keyword>
<dbReference type="EMBL" id="JACRSQ010000022">
    <property type="protein sequence ID" value="MBC8544439.1"/>
    <property type="molecule type" value="Genomic_DNA"/>
</dbReference>
<feature type="domain" description="HTH cro/C1-type" evidence="1">
    <location>
        <begin position="10"/>
        <end position="64"/>
    </location>
</feature>
<evidence type="ECO:0000313" key="3">
    <source>
        <dbReference type="Proteomes" id="UP000657006"/>
    </source>
</evidence>
<dbReference type="InterPro" id="IPR001387">
    <property type="entry name" value="Cro/C1-type_HTH"/>
</dbReference>
<accession>A0A926DW10</accession>
<dbReference type="CDD" id="cd00093">
    <property type="entry name" value="HTH_XRE"/>
    <property type="match status" value="1"/>
</dbReference>
<dbReference type="SMART" id="SM00530">
    <property type="entry name" value="HTH_XRE"/>
    <property type="match status" value="1"/>
</dbReference>
<dbReference type="RefSeq" id="WP_249289902.1">
    <property type="nucleotide sequence ID" value="NZ_JACRSQ010000022.1"/>
</dbReference>
<protein>
    <submittedName>
        <fullName evidence="2">Helix-turn-helix transcriptional regulator</fullName>
    </submittedName>
</protein>